<name>A0A918INJ3_9RHOB</name>
<sequence length="66" mass="7478">MKATVTEDGRHFTLQRGAWSNTYPIEDLAKWLAFYRQQPLDFPKSGTNYTASIAALESLCRARGLI</sequence>
<dbReference type="AlphaFoldDB" id="A0A918INJ3"/>
<reference evidence="1" key="2">
    <citation type="submission" date="2020-09" db="EMBL/GenBank/DDBJ databases">
        <authorList>
            <person name="Sun Q."/>
            <person name="Kim S."/>
        </authorList>
    </citation>
    <scope>NUCLEOTIDE SEQUENCE</scope>
    <source>
        <strain evidence="1">KCTC 23714</strain>
    </source>
</reference>
<dbReference type="Proteomes" id="UP000628984">
    <property type="component" value="Unassembled WGS sequence"/>
</dbReference>
<gene>
    <name evidence="1" type="ORF">GCM10011452_06850</name>
</gene>
<dbReference type="EMBL" id="BMYQ01000001">
    <property type="protein sequence ID" value="GGW22786.1"/>
    <property type="molecule type" value="Genomic_DNA"/>
</dbReference>
<protein>
    <submittedName>
        <fullName evidence="1">Uncharacterized protein</fullName>
    </submittedName>
</protein>
<reference evidence="1" key="1">
    <citation type="journal article" date="2014" name="Int. J. Syst. Evol. Microbiol.">
        <title>Complete genome sequence of Corynebacterium casei LMG S-19264T (=DSM 44701T), isolated from a smear-ripened cheese.</title>
        <authorList>
            <consortium name="US DOE Joint Genome Institute (JGI-PGF)"/>
            <person name="Walter F."/>
            <person name="Albersmeier A."/>
            <person name="Kalinowski J."/>
            <person name="Ruckert C."/>
        </authorList>
    </citation>
    <scope>NUCLEOTIDE SEQUENCE</scope>
    <source>
        <strain evidence="1">KCTC 23714</strain>
    </source>
</reference>
<evidence type="ECO:0000313" key="1">
    <source>
        <dbReference type="EMBL" id="GGW22786.1"/>
    </source>
</evidence>
<dbReference type="RefSeq" id="WP_189632390.1">
    <property type="nucleotide sequence ID" value="NZ_BMYQ01000001.1"/>
</dbReference>
<keyword evidence="2" id="KW-1185">Reference proteome</keyword>
<comment type="caution">
    <text evidence="1">The sequence shown here is derived from an EMBL/GenBank/DDBJ whole genome shotgun (WGS) entry which is preliminary data.</text>
</comment>
<evidence type="ECO:0000313" key="2">
    <source>
        <dbReference type="Proteomes" id="UP000628984"/>
    </source>
</evidence>
<proteinExistence type="predicted"/>
<organism evidence="1 2">
    <name type="scientific">Gemmobacter lanyuensis</name>
    <dbReference type="NCBI Taxonomy" id="1054497"/>
    <lineage>
        <taxon>Bacteria</taxon>
        <taxon>Pseudomonadati</taxon>
        <taxon>Pseudomonadota</taxon>
        <taxon>Alphaproteobacteria</taxon>
        <taxon>Rhodobacterales</taxon>
        <taxon>Paracoccaceae</taxon>
        <taxon>Gemmobacter</taxon>
    </lineage>
</organism>
<accession>A0A918INJ3</accession>